<accession>A0ABS7GEG6</accession>
<proteinExistence type="predicted"/>
<keyword evidence="1" id="KW-0472">Membrane</keyword>
<dbReference type="InterPro" id="IPR012373">
    <property type="entry name" value="Ferrdict_sens_TM"/>
</dbReference>
<dbReference type="InterPro" id="IPR032508">
    <property type="entry name" value="FecR_C"/>
</dbReference>
<dbReference type="Proteomes" id="UP000812961">
    <property type="component" value="Unassembled WGS sequence"/>
</dbReference>
<dbReference type="PIRSF" id="PIRSF018266">
    <property type="entry name" value="FecR"/>
    <property type="match status" value="1"/>
</dbReference>
<feature type="domain" description="FecR protein" evidence="2">
    <location>
        <begin position="141"/>
        <end position="232"/>
    </location>
</feature>
<keyword evidence="1" id="KW-1133">Transmembrane helix</keyword>
<dbReference type="EMBL" id="JAICCF010000003">
    <property type="protein sequence ID" value="MBW8685726.1"/>
    <property type="molecule type" value="Genomic_DNA"/>
</dbReference>
<comment type="caution">
    <text evidence="4">The sequence shown here is derived from an EMBL/GenBank/DDBJ whole genome shotgun (WGS) entry which is preliminary data.</text>
</comment>
<gene>
    <name evidence="4" type="ORF">K1Y79_15405</name>
</gene>
<dbReference type="Gene3D" id="2.60.120.1440">
    <property type="match status" value="1"/>
</dbReference>
<evidence type="ECO:0000259" key="3">
    <source>
        <dbReference type="Pfam" id="PF16344"/>
    </source>
</evidence>
<evidence type="ECO:0000313" key="4">
    <source>
        <dbReference type="EMBL" id="MBW8685726.1"/>
    </source>
</evidence>
<dbReference type="Pfam" id="PF04773">
    <property type="entry name" value="FecR"/>
    <property type="match status" value="1"/>
</dbReference>
<name>A0ABS7GEG6_9BACT</name>
<dbReference type="Pfam" id="PF16344">
    <property type="entry name" value="FecR_C"/>
    <property type="match status" value="1"/>
</dbReference>
<dbReference type="RefSeq" id="WP_220251063.1">
    <property type="nucleotide sequence ID" value="NZ_JAICCF010000003.1"/>
</dbReference>
<evidence type="ECO:0000259" key="2">
    <source>
        <dbReference type="Pfam" id="PF04773"/>
    </source>
</evidence>
<dbReference type="Gene3D" id="3.55.50.30">
    <property type="match status" value="1"/>
</dbReference>
<sequence length="363" mass="40475">MDYSLYDTADFICNDAFVAWVKEGKDSDYWEQVIARYPAQREAMQQARAIIMAAAQLPAFQLKEKDEQDLWNDIQLLMDPKEAKPVTVSRFKVWYWAAALLCVAAGAALWWMRTEKAPAAYVRLLEEAHLEGNKRIEEINTAARPKTVSMPDGSSIILQPGARISYPATLDRNSKREVYLSGEAFFEVSRNTLQPFVVYANEMVINVLGTSFHVKAYEADSLIEVHVKTGKIAVSAKPLGTNVLANLSANQQAVLKRNTLSVAVLRHLPKVSTQKTDDVMSYSFEFDDAPVDSVMAAISQTYGVHIRYDKALLSGCRLTASLTDEPLYEKMRLICKALEAGCIIEGDEITLTAKGCHPNVIEN</sequence>
<organism evidence="4 5">
    <name type="scientific">Chitinophaga rhizophila</name>
    <dbReference type="NCBI Taxonomy" id="2866212"/>
    <lineage>
        <taxon>Bacteria</taxon>
        <taxon>Pseudomonadati</taxon>
        <taxon>Bacteroidota</taxon>
        <taxon>Chitinophagia</taxon>
        <taxon>Chitinophagales</taxon>
        <taxon>Chitinophagaceae</taxon>
        <taxon>Chitinophaga</taxon>
    </lineage>
</organism>
<keyword evidence="1" id="KW-0812">Transmembrane</keyword>
<dbReference type="PANTHER" id="PTHR30273">
    <property type="entry name" value="PERIPLASMIC SIGNAL SENSOR AND SIGMA FACTOR ACTIVATOR FECR-RELATED"/>
    <property type="match status" value="1"/>
</dbReference>
<protein>
    <submittedName>
        <fullName evidence="4">FecR domain-containing protein</fullName>
    </submittedName>
</protein>
<feature type="domain" description="Protein FecR C-terminal" evidence="3">
    <location>
        <begin position="284"/>
        <end position="351"/>
    </location>
</feature>
<dbReference type="PANTHER" id="PTHR30273:SF2">
    <property type="entry name" value="PROTEIN FECR"/>
    <property type="match status" value="1"/>
</dbReference>
<dbReference type="InterPro" id="IPR006860">
    <property type="entry name" value="FecR"/>
</dbReference>
<evidence type="ECO:0000313" key="5">
    <source>
        <dbReference type="Proteomes" id="UP000812961"/>
    </source>
</evidence>
<evidence type="ECO:0000256" key="1">
    <source>
        <dbReference type="SAM" id="Phobius"/>
    </source>
</evidence>
<feature type="transmembrane region" description="Helical" evidence="1">
    <location>
        <begin position="93"/>
        <end position="112"/>
    </location>
</feature>
<keyword evidence="5" id="KW-1185">Reference proteome</keyword>
<reference evidence="4 5" key="1">
    <citation type="submission" date="2021-08" db="EMBL/GenBank/DDBJ databases">
        <title>The genome sequence of Chitinophaga sp. B61.</title>
        <authorList>
            <person name="Zhang X."/>
        </authorList>
    </citation>
    <scope>NUCLEOTIDE SEQUENCE [LARGE SCALE GENOMIC DNA]</scope>
    <source>
        <strain evidence="4 5">B61</strain>
    </source>
</reference>